<feature type="domain" description="Methyltransferase type 11" evidence="2">
    <location>
        <begin position="66"/>
        <end position="160"/>
    </location>
</feature>
<reference evidence="3 4" key="1">
    <citation type="submission" date="2019-07" db="EMBL/GenBank/DDBJ databases">
        <title>Whole genome shotgun sequence of Brevifollis gellanilyticus NBRC 108608.</title>
        <authorList>
            <person name="Hosoyama A."/>
            <person name="Uohara A."/>
            <person name="Ohji S."/>
            <person name="Ichikawa N."/>
        </authorList>
    </citation>
    <scope>NUCLEOTIDE SEQUENCE [LARGE SCALE GENOMIC DNA]</scope>
    <source>
        <strain evidence="3 4">NBRC 108608</strain>
    </source>
</reference>
<dbReference type="InterPro" id="IPR013216">
    <property type="entry name" value="Methyltransf_11"/>
</dbReference>
<evidence type="ECO:0000313" key="3">
    <source>
        <dbReference type="EMBL" id="GEP42962.1"/>
    </source>
</evidence>
<dbReference type="CDD" id="cd02440">
    <property type="entry name" value="AdoMet_MTases"/>
    <property type="match status" value="1"/>
</dbReference>
<dbReference type="AlphaFoldDB" id="A0A512M899"/>
<name>A0A512M899_9BACT</name>
<sequence length="289" mass="31746">MQTLTPQPNKSETRTDTVSIPNIEVIKARQKITWESGDFGQIARTIENVAEEFMARQPLRPGMKVLDVACGSGNLAMIAARRGCSVSGIDVAANLITQARERSAAEGLSIEYQEADAEALPFADNSFDLTVSMFGVMFAPRPKVAAAELLRVTKPGGLIALANWTPEGFLGKMFAIFKAHLPPPPAGVPSPMEWGREANVRELLSQGFTDLRVMRHMAAMRYPFPPAETVDFFRQYYGPTLRAFESLPASDRPALREDLVKLQTEYNRSTEPGTTEVAAEYLHITASKA</sequence>
<dbReference type="RefSeq" id="WP_170266729.1">
    <property type="nucleotide sequence ID" value="NZ_BKAG01000013.1"/>
</dbReference>
<dbReference type="PANTHER" id="PTHR44068">
    <property type="entry name" value="ZGC:194242"/>
    <property type="match status" value="1"/>
</dbReference>
<dbReference type="PANTHER" id="PTHR44068:SF1">
    <property type="entry name" value="HYPOTHETICAL LOC100005854"/>
    <property type="match status" value="1"/>
</dbReference>
<dbReference type="GO" id="GO:0003838">
    <property type="term" value="F:sterol 24-C-methyltransferase activity"/>
    <property type="evidence" value="ECO:0007669"/>
    <property type="project" value="TreeGrafter"/>
</dbReference>
<dbReference type="Pfam" id="PF08241">
    <property type="entry name" value="Methyltransf_11"/>
    <property type="match status" value="1"/>
</dbReference>
<organism evidence="3 4">
    <name type="scientific">Brevifollis gellanilyticus</name>
    <dbReference type="NCBI Taxonomy" id="748831"/>
    <lineage>
        <taxon>Bacteria</taxon>
        <taxon>Pseudomonadati</taxon>
        <taxon>Verrucomicrobiota</taxon>
        <taxon>Verrucomicrobiia</taxon>
        <taxon>Verrucomicrobiales</taxon>
        <taxon>Verrucomicrobiaceae</taxon>
    </lineage>
</organism>
<dbReference type="GO" id="GO:0016126">
    <property type="term" value="P:sterol biosynthetic process"/>
    <property type="evidence" value="ECO:0007669"/>
    <property type="project" value="TreeGrafter"/>
</dbReference>
<proteinExistence type="predicted"/>
<dbReference type="SUPFAM" id="SSF53335">
    <property type="entry name" value="S-adenosyl-L-methionine-dependent methyltransferases"/>
    <property type="match status" value="1"/>
</dbReference>
<evidence type="ECO:0000313" key="4">
    <source>
        <dbReference type="Proteomes" id="UP000321577"/>
    </source>
</evidence>
<comment type="caution">
    <text evidence="3">The sequence shown here is derived from an EMBL/GenBank/DDBJ whole genome shotgun (WGS) entry which is preliminary data.</text>
</comment>
<dbReference type="Gene3D" id="3.40.50.150">
    <property type="entry name" value="Vaccinia Virus protein VP39"/>
    <property type="match status" value="1"/>
</dbReference>
<keyword evidence="1" id="KW-0808">Transferase</keyword>
<keyword evidence="4" id="KW-1185">Reference proteome</keyword>
<protein>
    <recommendedName>
        <fullName evidence="2">Methyltransferase type 11 domain-containing protein</fullName>
    </recommendedName>
</protein>
<dbReference type="Proteomes" id="UP000321577">
    <property type="component" value="Unassembled WGS sequence"/>
</dbReference>
<dbReference type="EMBL" id="BKAG01000013">
    <property type="protein sequence ID" value="GEP42962.1"/>
    <property type="molecule type" value="Genomic_DNA"/>
</dbReference>
<evidence type="ECO:0000259" key="2">
    <source>
        <dbReference type="Pfam" id="PF08241"/>
    </source>
</evidence>
<evidence type="ECO:0000256" key="1">
    <source>
        <dbReference type="ARBA" id="ARBA00022679"/>
    </source>
</evidence>
<dbReference type="InterPro" id="IPR029063">
    <property type="entry name" value="SAM-dependent_MTases_sf"/>
</dbReference>
<dbReference type="InterPro" id="IPR050447">
    <property type="entry name" value="Erg6_SMT_methyltransf"/>
</dbReference>
<accession>A0A512M899</accession>
<gene>
    <name evidence="3" type="ORF">BGE01nite_22530</name>
</gene>